<keyword evidence="3" id="KW-1185">Reference proteome</keyword>
<evidence type="ECO:0000313" key="2">
    <source>
        <dbReference type="EMBL" id="KAK1579146.1"/>
    </source>
</evidence>
<evidence type="ECO:0008006" key="4">
    <source>
        <dbReference type="Google" id="ProtNLM"/>
    </source>
</evidence>
<dbReference type="GeneID" id="85436943"/>
<evidence type="ECO:0000313" key="3">
    <source>
        <dbReference type="Proteomes" id="UP001230504"/>
    </source>
</evidence>
<organism evidence="2 3">
    <name type="scientific">Colletotrichum navitas</name>
    <dbReference type="NCBI Taxonomy" id="681940"/>
    <lineage>
        <taxon>Eukaryota</taxon>
        <taxon>Fungi</taxon>
        <taxon>Dikarya</taxon>
        <taxon>Ascomycota</taxon>
        <taxon>Pezizomycotina</taxon>
        <taxon>Sordariomycetes</taxon>
        <taxon>Hypocreomycetidae</taxon>
        <taxon>Glomerellales</taxon>
        <taxon>Glomerellaceae</taxon>
        <taxon>Colletotrichum</taxon>
        <taxon>Colletotrichum graminicola species complex</taxon>
    </lineage>
</organism>
<reference evidence="2" key="1">
    <citation type="submission" date="2021-06" db="EMBL/GenBank/DDBJ databases">
        <title>Comparative genomics, transcriptomics and evolutionary studies reveal genomic signatures of adaptation to plant cell wall in hemibiotrophic fungi.</title>
        <authorList>
            <consortium name="DOE Joint Genome Institute"/>
            <person name="Baroncelli R."/>
            <person name="Diaz J.F."/>
            <person name="Benocci T."/>
            <person name="Peng M."/>
            <person name="Battaglia E."/>
            <person name="Haridas S."/>
            <person name="Andreopoulos W."/>
            <person name="Labutti K."/>
            <person name="Pangilinan J."/>
            <person name="Floch G.L."/>
            <person name="Makela M.R."/>
            <person name="Henrissat B."/>
            <person name="Grigoriev I.V."/>
            <person name="Crouch J.A."/>
            <person name="De Vries R.P."/>
            <person name="Sukno S.A."/>
            <person name="Thon M.R."/>
        </authorList>
    </citation>
    <scope>NUCLEOTIDE SEQUENCE</scope>
    <source>
        <strain evidence="2">CBS 125086</strain>
    </source>
</reference>
<dbReference type="RefSeq" id="XP_060410297.1">
    <property type="nucleotide sequence ID" value="XM_060552703.1"/>
</dbReference>
<gene>
    <name evidence="2" type="ORF">LY79DRAFT_357638</name>
</gene>
<proteinExistence type="predicted"/>
<accession>A0AAD8PR80</accession>
<feature type="chain" id="PRO_5041981908" description="Secreted protein" evidence="1">
    <location>
        <begin position="31"/>
        <end position="125"/>
    </location>
</feature>
<evidence type="ECO:0000256" key="1">
    <source>
        <dbReference type="SAM" id="SignalP"/>
    </source>
</evidence>
<comment type="caution">
    <text evidence="2">The sequence shown here is derived from an EMBL/GenBank/DDBJ whole genome shotgun (WGS) entry which is preliminary data.</text>
</comment>
<keyword evidence="1" id="KW-0732">Signal</keyword>
<dbReference type="Proteomes" id="UP001230504">
    <property type="component" value="Unassembled WGS sequence"/>
</dbReference>
<protein>
    <recommendedName>
        <fullName evidence="4">Secreted protein</fullName>
    </recommendedName>
</protein>
<feature type="signal peptide" evidence="1">
    <location>
        <begin position="1"/>
        <end position="30"/>
    </location>
</feature>
<name>A0AAD8PR80_9PEZI</name>
<sequence>MAGARVGGLRVVTAMTVMMMLSLAFHMSFGQSFQASPFSFICMSSRPTRSRVFFSRLLMAQAAKLGGTHDKALESVPLGRTSVAGGDAGCRCRGRRAASKVHVSFFGGARVRLRVCEYIVAGRRV</sequence>
<dbReference type="AlphaFoldDB" id="A0AAD8PR80"/>
<dbReference type="EMBL" id="JAHLJV010000070">
    <property type="protein sequence ID" value="KAK1579146.1"/>
    <property type="molecule type" value="Genomic_DNA"/>
</dbReference>